<dbReference type="Pfam" id="PF20174">
    <property type="entry name" value="DUF6540"/>
    <property type="match status" value="1"/>
</dbReference>
<evidence type="ECO:0000256" key="1">
    <source>
        <dbReference type="SAM" id="MobiDB-lite"/>
    </source>
</evidence>
<dbReference type="InterPro" id="IPR046670">
    <property type="entry name" value="DUF6540"/>
</dbReference>
<evidence type="ECO:0000313" key="2">
    <source>
        <dbReference type="EMBL" id="RDH34372.1"/>
    </source>
</evidence>
<dbReference type="GeneID" id="38139624"/>
<dbReference type="EMBL" id="KZ852043">
    <property type="protein sequence ID" value="RDH34372.1"/>
    <property type="molecule type" value="Genomic_DNA"/>
</dbReference>
<feature type="compositionally biased region" description="Pro residues" evidence="1">
    <location>
        <begin position="33"/>
        <end position="44"/>
    </location>
</feature>
<sequence length="253" mass="29137">MSSQPPFDTEIRSTPYTDRKVPIQTEVPLRTKTPPPPPPPPPDEPTTTTTPKPKAPYPSWKISHVWFHVPPGGEDFHDNSWPHYRHGLWLEHGPNGRGHLHHAIGNVSNREGLIYAVKHFKYPITNEPTYAGETVIGYLSPDRYPELKQKFMKCQPPSQQKKYNRRTDVTEPFRINEDDHIAFYSQYRLERFMFPPLKTDRYFVKLQLLEKVREMPLSRAGNGEHVVLSGFFPIAEWDAPEEPRYGSAGKGSG</sequence>
<reference evidence="2 3" key="1">
    <citation type="submission" date="2018-07" db="EMBL/GenBank/DDBJ databases">
        <title>The genomes of Aspergillus section Nigri reveals drivers in fungal speciation.</title>
        <authorList>
            <consortium name="DOE Joint Genome Institute"/>
            <person name="Vesth T.C."/>
            <person name="Nybo J."/>
            <person name="Theobald S."/>
            <person name="Brandl J."/>
            <person name="Frisvad J.C."/>
            <person name="Nielsen K.F."/>
            <person name="Lyhne E.K."/>
            <person name="Kogle M.E."/>
            <person name="Kuo A."/>
            <person name="Riley R."/>
            <person name="Clum A."/>
            <person name="Nolan M."/>
            <person name="Lipzen A."/>
            <person name="Salamov A."/>
            <person name="Henrissat B."/>
            <person name="Wiebenga A."/>
            <person name="De vries R.P."/>
            <person name="Grigoriev I.V."/>
            <person name="Mortensen U.H."/>
            <person name="Andersen M.R."/>
            <person name="Baker S.E."/>
        </authorList>
    </citation>
    <scope>NUCLEOTIDE SEQUENCE [LARGE SCALE GENOMIC DNA]</scope>
    <source>
        <strain evidence="2 3">CBS 139.54b</strain>
    </source>
</reference>
<name>A0A3F3Q625_9EURO</name>
<accession>A0A3F3Q625</accession>
<protein>
    <submittedName>
        <fullName evidence="2">Uncharacterized protein</fullName>
    </submittedName>
</protein>
<feature type="compositionally biased region" description="Polar residues" evidence="1">
    <location>
        <begin position="1"/>
        <end position="16"/>
    </location>
</feature>
<dbReference type="Proteomes" id="UP000253729">
    <property type="component" value="Unassembled WGS sequence"/>
</dbReference>
<proteinExistence type="predicted"/>
<organism evidence="2 3">
    <name type="scientific">Aspergillus welwitschiae</name>
    <dbReference type="NCBI Taxonomy" id="1341132"/>
    <lineage>
        <taxon>Eukaryota</taxon>
        <taxon>Fungi</taxon>
        <taxon>Dikarya</taxon>
        <taxon>Ascomycota</taxon>
        <taxon>Pezizomycotina</taxon>
        <taxon>Eurotiomycetes</taxon>
        <taxon>Eurotiomycetidae</taxon>
        <taxon>Eurotiales</taxon>
        <taxon>Aspergillaceae</taxon>
        <taxon>Aspergillus</taxon>
        <taxon>Aspergillus subgen. Circumdati</taxon>
    </lineage>
</organism>
<keyword evidence="3" id="KW-1185">Reference proteome</keyword>
<dbReference type="AlphaFoldDB" id="A0A3F3Q625"/>
<dbReference type="RefSeq" id="XP_026627394.1">
    <property type="nucleotide sequence ID" value="XM_026771268.1"/>
</dbReference>
<evidence type="ECO:0000313" key="3">
    <source>
        <dbReference type="Proteomes" id="UP000253729"/>
    </source>
</evidence>
<feature type="region of interest" description="Disordered" evidence="1">
    <location>
        <begin position="1"/>
        <end position="55"/>
    </location>
</feature>
<gene>
    <name evidence="2" type="ORF">BDQ94DRAFT_169331</name>
</gene>